<dbReference type="Proteomes" id="UP000199550">
    <property type="component" value="Unassembled WGS sequence"/>
</dbReference>
<name>A0A1I4IN91_9RHOB</name>
<protein>
    <submittedName>
        <fullName evidence="2">Uncharacterized protein</fullName>
    </submittedName>
</protein>
<accession>A0A1I4IN91</accession>
<dbReference type="OrthoDB" id="10011960at2"/>
<reference evidence="2 3" key="1">
    <citation type="submission" date="2016-10" db="EMBL/GenBank/DDBJ databases">
        <authorList>
            <person name="de Groot N.N."/>
        </authorList>
    </citation>
    <scope>NUCLEOTIDE SEQUENCE [LARGE SCALE GENOMIC DNA]</scope>
    <source>
        <strain evidence="2 3">DSM 16199</strain>
    </source>
</reference>
<feature type="compositionally biased region" description="Polar residues" evidence="1">
    <location>
        <begin position="60"/>
        <end position="89"/>
    </location>
</feature>
<dbReference type="RefSeq" id="WP_090191413.1">
    <property type="nucleotide sequence ID" value="NZ_FOTF01000027.1"/>
</dbReference>
<gene>
    <name evidence="2" type="ORF">SAMN04488004_12731</name>
</gene>
<proteinExistence type="predicted"/>
<feature type="region of interest" description="Disordered" evidence="1">
    <location>
        <begin position="1"/>
        <end position="103"/>
    </location>
</feature>
<dbReference type="EMBL" id="FOTF01000027">
    <property type="protein sequence ID" value="SFL55271.1"/>
    <property type="molecule type" value="Genomic_DNA"/>
</dbReference>
<keyword evidence="3" id="KW-1185">Reference proteome</keyword>
<evidence type="ECO:0000256" key="1">
    <source>
        <dbReference type="SAM" id="MobiDB-lite"/>
    </source>
</evidence>
<organism evidence="2 3">
    <name type="scientific">Loktanella salsilacus</name>
    <dbReference type="NCBI Taxonomy" id="195913"/>
    <lineage>
        <taxon>Bacteria</taxon>
        <taxon>Pseudomonadati</taxon>
        <taxon>Pseudomonadota</taxon>
        <taxon>Alphaproteobacteria</taxon>
        <taxon>Rhodobacterales</taxon>
        <taxon>Roseobacteraceae</taxon>
        <taxon>Loktanella</taxon>
    </lineage>
</organism>
<dbReference type="AlphaFoldDB" id="A0A1I4IN91"/>
<evidence type="ECO:0000313" key="3">
    <source>
        <dbReference type="Proteomes" id="UP000199550"/>
    </source>
</evidence>
<evidence type="ECO:0000313" key="2">
    <source>
        <dbReference type="EMBL" id="SFL55271.1"/>
    </source>
</evidence>
<sequence>MAVERKPRQKMPVPGLTDRDRASIATTAKANGLGKTEADTSQSELTPAPSKAPPADIQSDHTPNAAPTEQQSSDETVNIAPPNTAQTPTRKPEPAAAAVEPKQLRVTVAHSSDLALAIRDKILSLSPDARKFASPAILLREFLREHDEELAQIFRKTNGL</sequence>